<accession>A0A518I9N5</accession>
<proteinExistence type="predicted"/>
<dbReference type="RefSeq" id="WP_145307886.1">
    <property type="nucleotide sequence ID" value="NZ_CP037452.1"/>
</dbReference>
<keyword evidence="1" id="KW-0472">Membrane</keyword>
<evidence type="ECO:0008006" key="4">
    <source>
        <dbReference type="Google" id="ProtNLM"/>
    </source>
</evidence>
<feature type="transmembrane region" description="Helical" evidence="1">
    <location>
        <begin position="61"/>
        <end position="80"/>
    </location>
</feature>
<dbReference type="AlphaFoldDB" id="A0A518I9N5"/>
<organism evidence="2 3">
    <name type="scientific">Gimesia fumaroli</name>
    <dbReference type="NCBI Taxonomy" id="2527976"/>
    <lineage>
        <taxon>Bacteria</taxon>
        <taxon>Pseudomonadati</taxon>
        <taxon>Planctomycetota</taxon>
        <taxon>Planctomycetia</taxon>
        <taxon>Planctomycetales</taxon>
        <taxon>Planctomycetaceae</taxon>
        <taxon>Gimesia</taxon>
    </lineage>
</organism>
<evidence type="ECO:0000313" key="3">
    <source>
        <dbReference type="Proteomes" id="UP000318313"/>
    </source>
</evidence>
<keyword evidence="1" id="KW-1133">Transmembrane helix</keyword>
<dbReference type="Proteomes" id="UP000318313">
    <property type="component" value="Chromosome"/>
</dbReference>
<feature type="transmembrane region" description="Helical" evidence="1">
    <location>
        <begin position="28"/>
        <end position="49"/>
    </location>
</feature>
<feature type="transmembrane region" description="Helical" evidence="1">
    <location>
        <begin position="86"/>
        <end position="108"/>
    </location>
</feature>
<reference evidence="2 3" key="1">
    <citation type="submission" date="2019-03" db="EMBL/GenBank/DDBJ databases">
        <title>Deep-cultivation of Planctomycetes and their phenomic and genomic characterization uncovers novel biology.</title>
        <authorList>
            <person name="Wiegand S."/>
            <person name="Jogler M."/>
            <person name="Boedeker C."/>
            <person name="Pinto D."/>
            <person name="Vollmers J."/>
            <person name="Rivas-Marin E."/>
            <person name="Kohn T."/>
            <person name="Peeters S.H."/>
            <person name="Heuer A."/>
            <person name="Rast P."/>
            <person name="Oberbeckmann S."/>
            <person name="Bunk B."/>
            <person name="Jeske O."/>
            <person name="Meyerdierks A."/>
            <person name="Storesund J.E."/>
            <person name="Kallscheuer N."/>
            <person name="Luecker S."/>
            <person name="Lage O.M."/>
            <person name="Pohl T."/>
            <person name="Merkel B.J."/>
            <person name="Hornburger P."/>
            <person name="Mueller R.-W."/>
            <person name="Bruemmer F."/>
            <person name="Labrenz M."/>
            <person name="Spormann A.M."/>
            <person name="Op den Camp H."/>
            <person name="Overmann J."/>
            <person name="Amann R."/>
            <person name="Jetten M.S.M."/>
            <person name="Mascher T."/>
            <person name="Medema M.H."/>
            <person name="Devos D.P."/>
            <person name="Kaster A.-K."/>
            <person name="Ovreas L."/>
            <person name="Rohde M."/>
            <person name="Galperin M.Y."/>
            <person name="Jogler C."/>
        </authorList>
    </citation>
    <scope>NUCLEOTIDE SEQUENCE [LARGE SCALE GENOMIC DNA]</scope>
    <source>
        <strain evidence="2 3">Enr17</strain>
    </source>
</reference>
<keyword evidence="1" id="KW-0812">Transmembrane</keyword>
<keyword evidence="3" id="KW-1185">Reference proteome</keyword>
<dbReference type="NCBIfam" id="NF006749">
    <property type="entry name" value="PRK09272.1-2"/>
    <property type="match status" value="1"/>
</dbReference>
<protein>
    <recommendedName>
        <fullName evidence="4">DUF3147 family protein</fullName>
    </recommendedName>
</protein>
<dbReference type="EMBL" id="CP037452">
    <property type="protein sequence ID" value="QDV49825.1"/>
    <property type="molecule type" value="Genomic_DNA"/>
</dbReference>
<evidence type="ECO:0000256" key="1">
    <source>
        <dbReference type="SAM" id="Phobius"/>
    </source>
</evidence>
<dbReference type="KEGG" id="gfm:Enr17x_18460"/>
<gene>
    <name evidence="2" type="ORF">Enr17x_18460</name>
</gene>
<sequence length="115" mass="12514">MYYFLKVALTAVLVVAVSEISKRSSLLGGVLASLPLVSFLGLIWLYIDTGSAEKVSELSRSIFWLVLPSLSFFLLLPFLLKKGVGFTASFGISTVVMIGLYLGMIFCLKKLGIQS</sequence>
<dbReference type="OrthoDB" id="282774at2"/>
<evidence type="ECO:0000313" key="2">
    <source>
        <dbReference type="EMBL" id="QDV49825.1"/>
    </source>
</evidence>
<dbReference type="InterPro" id="IPR058117">
    <property type="entry name" value="BV97_02767-like"/>
</dbReference>
<name>A0A518I9N5_9PLAN</name>